<dbReference type="EMBL" id="JACJUU010000002">
    <property type="protein sequence ID" value="MBC2768849.1"/>
    <property type="molecule type" value="Genomic_DNA"/>
</dbReference>
<dbReference type="Pfam" id="PF01230">
    <property type="entry name" value="HIT"/>
    <property type="match status" value="1"/>
</dbReference>
<dbReference type="PROSITE" id="PS51084">
    <property type="entry name" value="HIT_2"/>
    <property type="match status" value="1"/>
</dbReference>
<organism evidence="3 4">
    <name type="scientific">Pusillimonas minor</name>
    <dbReference type="NCBI Taxonomy" id="2697024"/>
    <lineage>
        <taxon>Bacteria</taxon>
        <taxon>Pseudomonadati</taxon>
        <taxon>Pseudomonadota</taxon>
        <taxon>Betaproteobacteria</taxon>
        <taxon>Burkholderiales</taxon>
        <taxon>Alcaligenaceae</taxon>
        <taxon>Pusillimonas</taxon>
    </lineage>
</organism>
<gene>
    <name evidence="3" type="ORF">GTU67_02845</name>
</gene>
<dbReference type="SUPFAM" id="SSF54197">
    <property type="entry name" value="HIT-like"/>
    <property type="match status" value="1"/>
</dbReference>
<keyword evidence="4" id="KW-1185">Reference proteome</keyword>
<evidence type="ECO:0000259" key="2">
    <source>
        <dbReference type="PROSITE" id="PS51084"/>
    </source>
</evidence>
<feature type="domain" description="HIT" evidence="2">
    <location>
        <begin position="5"/>
        <end position="106"/>
    </location>
</feature>
<dbReference type="AlphaFoldDB" id="A0A842HJJ9"/>
<comment type="caution">
    <text evidence="3">The sequence shown here is derived from an EMBL/GenBank/DDBJ whole genome shotgun (WGS) entry which is preliminary data.</text>
</comment>
<dbReference type="RefSeq" id="WP_185778669.1">
    <property type="nucleotide sequence ID" value="NZ_JACJUU010000002.1"/>
</dbReference>
<evidence type="ECO:0000313" key="4">
    <source>
        <dbReference type="Proteomes" id="UP000545386"/>
    </source>
</evidence>
<reference evidence="3 4" key="1">
    <citation type="submission" date="2020-08" db="EMBL/GenBank/DDBJ databases">
        <title>Paraeoetvoesia sp. YC-7-48 draft genome sequence.</title>
        <authorList>
            <person name="Yao L."/>
        </authorList>
    </citation>
    <scope>NUCLEOTIDE SEQUENCE [LARGE SCALE GENOMIC DNA]</scope>
    <source>
        <strain evidence="4">YC-7-48</strain>
    </source>
</reference>
<dbReference type="Proteomes" id="UP000545386">
    <property type="component" value="Unassembled WGS sequence"/>
</dbReference>
<dbReference type="Gene3D" id="3.30.428.10">
    <property type="entry name" value="HIT-like"/>
    <property type="match status" value="1"/>
</dbReference>
<evidence type="ECO:0000313" key="3">
    <source>
        <dbReference type="EMBL" id="MBC2768849.1"/>
    </source>
</evidence>
<dbReference type="InterPro" id="IPR036265">
    <property type="entry name" value="HIT-like_sf"/>
</dbReference>
<accession>A0A842HJJ9</accession>
<evidence type="ECO:0000256" key="1">
    <source>
        <dbReference type="PROSITE-ProRule" id="PRU00464"/>
    </source>
</evidence>
<proteinExistence type="predicted"/>
<name>A0A842HJJ9_9BURK</name>
<dbReference type="GO" id="GO:0003824">
    <property type="term" value="F:catalytic activity"/>
    <property type="evidence" value="ECO:0007669"/>
    <property type="project" value="InterPro"/>
</dbReference>
<dbReference type="InterPro" id="IPR011146">
    <property type="entry name" value="HIT-like"/>
</dbReference>
<feature type="short sequence motif" description="Histidine triad motif" evidence="1">
    <location>
        <begin position="91"/>
        <end position="95"/>
    </location>
</feature>
<sequence>MSASQQCALCTRNPLVEIWSDDRLRVIDAQEPDFPGFTRVVWHAHVTEMTDLTHDEREHLMSVVWVVESVLRNELSPVKVNVAQLGNQVPHLHWHIIPRWRLDSRFPDAIWAPARERTPEQNLAWDVFQEQQLNLMADYHHALRNALAQLPAYRPAST</sequence>
<protein>
    <submittedName>
        <fullName evidence="3">HIT family protein</fullName>
    </submittedName>
</protein>